<comment type="caution">
    <text evidence="11">The sequence shown here is derived from an EMBL/GenBank/DDBJ whole genome shotgun (WGS) entry which is preliminary data.</text>
</comment>
<reference evidence="11 12" key="1">
    <citation type="journal article" date="2022" name="Int. J. Syst. Evol. Microbiol.">
        <title>Neobacillus kokaensis sp. nov., isolated from soil.</title>
        <authorList>
            <person name="Yuki K."/>
            <person name="Matsubara H."/>
            <person name="Yamaguchi S."/>
        </authorList>
    </citation>
    <scope>NUCLEOTIDE SEQUENCE [LARGE SCALE GENOMIC DNA]</scope>
    <source>
        <strain evidence="11 12">LOB 377</strain>
    </source>
</reference>
<dbReference type="InterPro" id="IPR008921">
    <property type="entry name" value="DNA_pol3_clamp-load_cplx_C"/>
</dbReference>
<dbReference type="Proteomes" id="UP000637074">
    <property type="component" value="Unassembled WGS sequence"/>
</dbReference>
<dbReference type="InterPro" id="IPR048466">
    <property type="entry name" value="DNA_pol3_delta-like_C"/>
</dbReference>
<keyword evidence="3" id="KW-0808">Transferase</keyword>
<keyword evidence="5" id="KW-0235">DNA replication</keyword>
<evidence type="ECO:0000256" key="2">
    <source>
        <dbReference type="ARBA" id="ARBA00017703"/>
    </source>
</evidence>
<accession>A0ABQ3MZA0</accession>
<keyword evidence="6" id="KW-0239">DNA-directed DNA polymerase</keyword>
<dbReference type="Gene3D" id="3.40.50.300">
    <property type="entry name" value="P-loop containing nucleotide triphosphate hydrolases"/>
    <property type="match status" value="1"/>
</dbReference>
<name>A0ABQ3MZA0_9BACI</name>
<sequence length="338" mass="39109">MVIEAWRKIKQNTIAPVYLLYGTEAFLINETKNLILNQILTEEEKDFNFAVYDLEETPIEAAVEDAETFPFFGERKVIFLHNPAFLTAEKSKDKVNHNLSQFEAYLQEPAPYTVMVISASYEKLDERKKITKELKRKAEVVEAKKLNEHELKTWIKNQVKTKGFEIDDDAVERLLTLVGTNMFMITSELEKISLYAAEEKRINRSLVEKLVAKSLEQNIFTLIEKVVQRRLDEALRIYYDLLKQNEEPIKILALLAGQFRLIYQVKELARRGYGQQQIAGFLKTHPFRVKLALGQASGFTDEELVHLIGLLANADYQMKTGGMNKSLLIEMLLFRLKK</sequence>
<evidence type="ECO:0000256" key="6">
    <source>
        <dbReference type="ARBA" id="ARBA00022932"/>
    </source>
</evidence>
<dbReference type="InterPro" id="IPR027417">
    <property type="entry name" value="P-loop_NTPase"/>
</dbReference>
<evidence type="ECO:0000313" key="12">
    <source>
        <dbReference type="Proteomes" id="UP000637074"/>
    </source>
</evidence>
<proteinExistence type="inferred from homology"/>
<evidence type="ECO:0000256" key="7">
    <source>
        <dbReference type="ARBA" id="ARBA00034754"/>
    </source>
</evidence>
<evidence type="ECO:0000256" key="1">
    <source>
        <dbReference type="ARBA" id="ARBA00012417"/>
    </source>
</evidence>
<evidence type="ECO:0000256" key="4">
    <source>
        <dbReference type="ARBA" id="ARBA00022695"/>
    </source>
</evidence>
<dbReference type="Pfam" id="PF06144">
    <property type="entry name" value="DNA_pol3_delta"/>
    <property type="match status" value="1"/>
</dbReference>
<keyword evidence="12" id="KW-1185">Reference proteome</keyword>
<dbReference type="PANTHER" id="PTHR34388">
    <property type="entry name" value="DNA POLYMERASE III SUBUNIT DELTA"/>
    <property type="match status" value="1"/>
</dbReference>
<evidence type="ECO:0000256" key="8">
    <source>
        <dbReference type="ARBA" id="ARBA00049244"/>
    </source>
</evidence>
<dbReference type="Gene3D" id="1.20.272.10">
    <property type="match status" value="1"/>
</dbReference>
<feature type="domain" description="DNA polymerase III delta N-terminal" evidence="9">
    <location>
        <begin position="18"/>
        <end position="144"/>
    </location>
</feature>
<gene>
    <name evidence="11" type="primary">yqeN</name>
    <name evidence="11" type="ORF">AM1BK_06060</name>
</gene>
<evidence type="ECO:0000256" key="3">
    <source>
        <dbReference type="ARBA" id="ARBA00022679"/>
    </source>
</evidence>
<dbReference type="RefSeq" id="WP_191269555.1">
    <property type="nucleotide sequence ID" value="NZ_BNDS01000002.1"/>
</dbReference>
<feature type="domain" description="DNA polymerase III delta subunit-like C-terminal" evidence="10">
    <location>
        <begin position="216"/>
        <end position="335"/>
    </location>
</feature>
<comment type="catalytic activity">
    <reaction evidence="8">
        <text>DNA(n) + a 2'-deoxyribonucleoside 5'-triphosphate = DNA(n+1) + diphosphate</text>
        <dbReference type="Rhea" id="RHEA:22508"/>
        <dbReference type="Rhea" id="RHEA-COMP:17339"/>
        <dbReference type="Rhea" id="RHEA-COMP:17340"/>
        <dbReference type="ChEBI" id="CHEBI:33019"/>
        <dbReference type="ChEBI" id="CHEBI:61560"/>
        <dbReference type="ChEBI" id="CHEBI:173112"/>
        <dbReference type="EC" id="2.7.7.7"/>
    </reaction>
</comment>
<dbReference type="InterPro" id="IPR010372">
    <property type="entry name" value="DNA_pol3_delta_N"/>
</dbReference>
<evidence type="ECO:0000259" key="10">
    <source>
        <dbReference type="Pfam" id="PF21694"/>
    </source>
</evidence>
<dbReference type="Pfam" id="PF21694">
    <property type="entry name" value="DNA_pol3_delta_C"/>
    <property type="match status" value="1"/>
</dbReference>
<protein>
    <recommendedName>
        <fullName evidence="2">DNA polymerase III subunit delta</fullName>
        <ecNumber evidence="1">2.7.7.7</ecNumber>
    </recommendedName>
</protein>
<evidence type="ECO:0000313" key="11">
    <source>
        <dbReference type="EMBL" id="GHH97063.1"/>
    </source>
</evidence>
<comment type="similarity">
    <text evidence="7">Belongs to the DNA polymerase HolA subunit family.</text>
</comment>
<dbReference type="InterPro" id="IPR005790">
    <property type="entry name" value="DNA_polIII_delta"/>
</dbReference>
<keyword evidence="4" id="KW-0548">Nucleotidyltransferase</keyword>
<dbReference type="Gene3D" id="1.10.8.60">
    <property type="match status" value="1"/>
</dbReference>
<dbReference type="EMBL" id="BNDS01000002">
    <property type="protein sequence ID" value="GHH97063.1"/>
    <property type="molecule type" value="Genomic_DNA"/>
</dbReference>
<dbReference type="SUPFAM" id="SSF52540">
    <property type="entry name" value="P-loop containing nucleoside triphosphate hydrolases"/>
    <property type="match status" value="1"/>
</dbReference>
<dbReference type="SUPFAM" id="SSF48019">
    <property type="entry name" value="post-AAA+ oligomerization domain-like"/>
    <property type="match status" value="1"/>
</dbReference>
<evidence type="ECO:0000259" key="9">
    <source>
        <dbReference type="Pfam" id="PF06144"/>
    </source>
</evidence>
<dbReference type="EC" id="2.7.7.7" evidence="1"/>
<dbReference type="PANTHER" id="PTHR34388:SF1">
    <property type="entry name" value="DNA POLYMERASE III SUBUNIT DELTA"/>
    <property type="match status" value="1"/>
</dbReference>
<dbReference type="NCBIfam" id="TIGR01128">
    <property type="entry name" value="holA"/>
    <property type="match status" value="1"/>
</dbReference>
<evidence type="ECO:0000256" key="5">
    <source>
        <dbReference type="ARBA" id="ARBA00022705"/>
    </source>
</evidence>
<organism evidence="11 12">
    <name type="scientific">Neobacillus kokaensis</name>
    <dbReference type="NCBI Taxonomy" id="2759023"/>
    <lineage>
        <taxon>Bacteria</taxon>
        <taxon>Bacillati</taxon>
        <taxon>Bacillota</taxon>
        <taxon>Bacilli</taxon>
        <taxon>Bacillales</taxon>
        <taxon>Bacillaceae</taxon>
        <taxon>Neobacillus</taxon>
    </lineage>
</organism>